<gene>
    <name evidence="3" type="ORF">EMK97_18690</name>
</gene>
<evidence type="ECO:0000259" key="2">
    <source>
        <dbReference type="PROSITE" id="PS51648"/>
    </source>
</evidence>
<keyword evidence="4" id="KW-1185">Reference proteome</keyword>
<evidence type="ECO:0000313" key="3">
    <source>
        <dbReference type="EMBL" id="QBG37612.1"/>
    </source>
</evidence>
<sequence length="96" mass="10801">MLCAIYKSAKKEQTYLFIKKRDDFSDVPEALMTTFGTPTLVTIVNLATKDKLGMADINKVKTSLDEQGFYLQLPPPKEDMLKAHKAEMMSNKKQGA</sequence>
<dbReference type="Proteomes" id="UP000290244">
    <property type="component" value="Chromosome"/>
</dbReference>
<name>A0A4P6PCV5_9GAMM</name>
<dbReference type="InterPro" id="IPR027354">
    <property type="entry name" value="YcgL_dom"/>
</dbReference>
<feature type="domain" description="YcgL" evidence="2">
    <location>
        <begin position="1"/>
        <end position="85"/>
    </location>
</feature>
<dbReference type="PANTHER" id="PTHR38109">
    <property type="entry name" value="PROTEIN YCGL"/>
    <property type="match status" value="1"/>
</dbReference>
<dbReference type="InterPro" id="IPR038068">
    <property type="entry name" value="YcgL-like_sf"/>
</dbReference>
<dbReference type="EMBL" id="CP034759">
    <property type="protein sequence ID" value="QBG37612.1"/>
    <property type="molecule type" value="Genomic_DNA"/>
</dbReference>
<protein>
    <recommendedName>
        <fullName evidence="1">YcgL domain-containing protein EMK97_18690</fullName>
    </recommendedName>
</protein>
<dbReference type="KEGG" id="lsd:EMK97_18690"/>
<dbReference type="SUPFAM" id="SSF160191">
    <property type="entry name" value="YcgL-like"/>
    <property type="match status" value="1"/>
</dbReference>
<dbReference type="Gene3D" id="3.10.510.20">
    <property type="entry name" value="YcgL domain"/>
    <property type="match status" value="1"/>
</dbReference>
<proteinExistence type="inferred from homology"/>
<evidence type="ECO:0000313" key="4">
    <source>
        <dbReference type="Proteomes" id="UP000290244"/>
    </source>
</evidence>
<dbReference type="RefSeq" id="WP_130604273.1">
    <property type="nucleotide sequence ID" value="NZ_CP034759.1"/>
</dbReference>
<dbReference type="PANTHER" id="PTHR38109:SF1">
    <property type="entry name" value="PROTEIN YCGL"/>
    <property type="match status" value="1"/>
</dbReference>
<accession>A0A4P6PCV5</accession>
<evidence type="ECO:0000256" key="1">
    <source>
        <dbReference type="HAMAP-Rule" id="MF_01866"/>
    </source>
</evidence>
<dbReference type="PROSITE" id="PS51648">
    <property type="entry name" value="YCGL"/>
    <property type="match status" value="1"/>
</dbReference>
<organism evidence="3 4">
    <name type="scientific">Litorilituus sediminis</name>
    <dbReference type="NCBI Taxonomy" id="718192"/>
    <lineage>
        <taxon>Bacteria</taxon>
        <taxon>Pseudomonadati</taxon>
        <taxon>Pseudomonadota</taxon>
        <taxon>Gammaproteobacteria</taxon>
        <taxon>Alteromonadales</taxon>
        <taxon>Colwelliaceae</taxon>
        <taxon>Litorilituus</taxon>
    </lineage>
</organism>
<dbReference type="Pfam" id="PF05166">
    <property type="entry name" value="YcgL"/>
    <property type="match status" value="1"/>
</dbReference>
<dbReference type="HAMAP" id="MF_01866">
    <property type="entry name" value="UPF0745"/>
    <property type="match status" value="1"/>
</dbReference>
<reference evidence="3 4" key="1">
    <citation type="submission" date="2018-12" db="EMBL/GenBank/DDBJ databases">
        <title>Complete genome of Litorilituus sediminis.</title>
        <authorList>
            <person name="Liu A."/>
            <person name="Rong J."/>
        </authorList>
    </citation>
    <scope>NUCLEOTIDE SEQUENCE [LARGE SCALE GENOMIC DNA]</scope>
    <source>
        <strain evidence="3 4">JCM 17549</strain>
    </source>
</reference>
<dbReference type="AlphaFoldDB" id="A0A4P6PCV5"/>
<dbReference type="OrthoDB" id="7062382at2"/>